<dbReference type="CDD" id="cd14014">
    <property type="entry name" value="STKc_PknB_like"/>
    <property type="match status" value="1"/>
</dbReference>
<dbReference type="SUPFAM" id="SSF50969">
    <property type="entry name" value="YVTN repeat-like/Quinoprotein amine dehydrogenase"/>
    <property type="match status" value="1"/>
</dbReference>
<feature type="compositionally biased region" description="Pro residues" evidence="6">
    <location>
        <begin position="269"/>
        <end position="290"/>
    </location>
</feature>
<gene>
    <name evidence="9" type="ORF">ACFO60_07835</name>
</gene>
<evidence type="ECO:0000256" key="7">
    <source>
        <dbReference type="SAM" id="Phobius"/>
    </source>
</evidence>
<keyword evidence="3" id="KW-0547">Nucleotide-binding</keyword>
<proteinExistence type="predicted"/>
<dbReference type="PANTHER" id="PTHR43671:SF13">
    <property type="entry name" value="SERINE_THREONINE-PROTEIN KINASE NEK2"/>
    <property type="match status" value="1"/>
</dbReference>
<evidence type="ECO:0000313" key="10">
    <source>
        <dbReference type="Proteomes" id="UP001596004"/>
    </source>
</evidence>
<evidence type="ECO:0000256" key="2">
    <source>
        <dbReference type="ARBA" id="ARBA00022679"/>
    </source>
</evidence>
<evidence type="ECO:0000256" key="1">
    <source>
        <dbReference type="ARBA" id="ARBA00012513"/>
    </source>
</evidence>
<keyword evidence="5" id="KW-0067">ATP-binding</keyword>
<dbReference type="InterPro" id="IPR011044">
    <property type="entry name" value="Quino_amine_DH_bsu"/>
</dbReference>
<comment type="caution">
    <text evidence="9">The sequence shown here is derived from an EMBL/GenBank/DDBJ whole genome shotgun (WGS) entry which is preliminary data.</text>
</comment>
<keyword evidence="4 9" id="KW-0418">Kinase</keyword>
<feature type="region of interest" description="Disordered" evidence="6">
    <location>
        <begin position="264"/>
        <end position="298"/>
    </location>
</feature>
<dbReference type="InterPro" id="IPR000719">
    <property type="entry name" value="Prot_kinase_dom"/>
</dbReference>
<evidence type="ECO:0000259" key="8">
    <source>
        <dbReference type="PROSITE" id="PS50011"/>
    </source>
</evidence>
<accession>A0ABV9CCV3</accession>
<keyword evidence="10" id="KW-1185">Reference proteome</keyword>
<dbReference type="Proteomes" id="UP001596004">
    <property type="component" value="Unassembled WGS sequence"/>
</dbReference>
<feature type="domain" description="Protein kinase" evidence="8">
    <location>
        <begin position="18"/>
        <end position="264"/>
    </location>
</feature>
<reference evidence="10" key="1">
    <citation type="journal article" date="2019" name="Int. J. Syst. Evol. Microbiol.">
        <title>The Global Catalogue of Microorganisms (GCM) 10K type strain sequencing project: providing services to taxonomists for standard genome sequencing and annotation.</title>
        <authorList>
            <consortium name="The Broad Institute Genomics Platform"/>
            <consortium name="The Broad Institute Genome Sequencing Center for Infectious Disease"/>
            <person name="Wu L."/>
            <person name="Ma J."/>
        </authorList>
    </citation>
    <scope>NUCLEOTIDE SEQUENCE [LARGE SCALE GENOMIC DNA]</scope>
    <source>
        <strain evidence="10">CGMCC 4.7132</strain>
    </source>
</reference>
<dbReference type="Gene3D" id="1.10.510.10">
    <property type="entry name" value="Transferase(Phosphotransferase) domain 1"/>
    <property type="match status" value="1"/>
</dbReference>
<dbReference type="RefSeq" id="WP_380838642.1">
    <property type="nucleotide sequence ID" value="NZ_JBHSFP010000003.1"/>
</dbReference>
<feature type="transmembrane region" description="Helical" evidence="7">
    <location>
        <begin position="306"/>
        <end position="328"/>
    </location>
</feature>
<dbReference type="InterPro" id="IPR050660">
    <property type="entry name" value="NEK_Ser/Thr_kinase"/>
</dbReference>
<evidence type="ECO:0000256" key="3">
    <source>
        <dbReference type="ARBA" id="ARBA00022741"/>
    </source>
</evidence>
<evidence type="ECO:0000313" key="9">
    <source>
        <dbReference type="EMBL" id="MFC4530671.1"/>
    </source>
</evidence>
<sequence>MPDLQPLLQGDPLQVGEYRLIGRLGTDVFVGEPASSATERVVVKLLHPDLDRERFLRVIEPVQEVSAFCTAQVLESGVLDGRPYVVSEYIDGPTLEETTEAGTRLRDAALHRLAVGTVTALVAIHQAGTVHGDIRPGNVVLGPDGPRVINFGVSRALSDAASATTRKVGIPAFTAPERLRGDEMRPPGDLFSWAATVASAASGRSPFDGGSMAGTVNRIVNAEPELPDLGDLHDLVASCLDKDPGRRPTSSDVLLRLVGETTFLTARTSPPPPPPPSARPIGGPPPPGPGEGPAADDLRPARRGRAALIAVAGFTAGALLAGTGVYALTGERRASAAAPAPSPAVTGGAAAVLTAAPVVTAVQTSAPVASVAPKADREVKLPDIRATLHENSADPVWLATYLQVSRPFKSFARERSGTFKEVGLAEEPVMSPGGEWVALNPWVKFQNSDTDRVKFLNLRTNESFAVTTVKKPSRTMFPTWSRDGRRLLMSVVNEKGELVTGFAVIDVVARTATVVDAQYSDAIGLPFTFTPTGEVARGYSGSKSNGIDFYDMSGKVARTMHWVGAPRDLDWYSPSGLQFVTICPNKDDICVWDARTGDRKATVPGLSDDGNLLGWFGEDHLLVQEPTKKGKAQIKIMDFLGRVKRVLADLVPDAASRNFADRPR</sequence>
<name>A0ABV9CCV3_9ACTN</name>
<keyword evidence="7" id="KW-0812">Transmembrane</keyword>
<dbReference type="PANTHER" id="PTHR43671">
    <property type="entry name" value="SERINE/THREONINE-PROTEIN KINASE NEK"/>
    <property type="match status" value="1"/>
</dbReference>
<dbReference type="EMBL" id="JBHSFP010000003">
    <property type="protein sequence ID" value="MFC4530671.1"/>
    <property type="molecule type" value="Genomic_DNA"/>
</dbReference>
<dbReference type="SUPFAM" id="SSF56112">
    <property type="entry name" value="Protein kinase-like (PK-like)"/>
    <property type="match status" value="1"/>
</dbReference>
<keyword evidence="7" id="KW-0472">Membrane</keyword>
<keyword evidence="7" id="KW-1133">Transmembrane helix</keyword>
<dbReference type="EC" id="2.7.11.1" evidence="1"/>
<evidence type="ECO:0000256" key="5">
    <source>
        <dbReference type="ARBA" id="ARBA00022840"/>
    </source>
</evidence>
<organism evidence="9 10">
    <name type="scientific">Sphaerisporangium dianthi</name>
    <dbReference type="NCBI Taxonomy" id="1436120"/>
    <lineage>
        <taxon>Bacteria</taxon>
        <taxon>Bacillati</taxon>
        <taxon>Actinomycetota</taxon>
        <taxon>Actinomycetes</taxon>
        <taxon>Streptosporangiales</taxon>
        <taxon>Streptosporangiaceae</taxon>
        <taxon>Sphaerisporangium</taxon>
    </lineage>
</organism>
<evidence type="ECO:0000256" key="4">
    <source>
        <dbReference type="ARBA" id="ARBA00022777"/>
    </source>
</evidence>
<dbReference type="Pfam" id="PF00069">
    <property type="entry name" value="Pkinase"/>
    <property type="match status" value="1"/>
</dbReference>
<dbReference type="Gene3D" id="2.120.10.30">
    <property type="entry name" value="TolB, C-terminal domain"/>
    <property type="match status" value="1"/>
</dbReference>
<dbReference type="GO" id="GO:0004674">
    <property type="term" value="F:protein serine/threonine kinase activity"/>
    <property type="evidence" value="ECO:0007669"/>
    <property type="project" value="UniProtKB-KW"/>
</dbReference>
<keyword evidence="2" id="KW-0808">Transferase</keyword>
<evidence type="ECO:0000256" key="6">
    <source>
        <dbReference type="SAM" id="MobiDB-lite"/>
    </source>
</evidence>
<protein>
    <recommendedName>
        <fullName evidence="1">non-specific serine/threonine protein kinase</fullName>
        <ecNumber evidence="1">2.7.11.1</ecNumber>
    </recommendedName>
</protein>
<dbReference type="InterPro" id="IPR011042">
    <property type="entry name" value="6-blade_b-propeller_TolB-like"/>
</dbReference>
<keyword evidence="9" id="KW-0723">Serine/threonine-protein kinase</keyword>
<dbReference type="PROSITE" id="PS50011">
    <property type="entry name" value="PROTEIN_KINASE_DOM"/>
    <property type="match status" value="1"/>
</dbReference>
<dbReference type="InterPro" id="IPR011009">
    <property type="entry name" value="Kinase-like_dom_sf"/>
</dbReference>